<accession>A0ABN8SF73</accession>
<reference evidence="1 2" key="1">
    <citation type="submission" date="2022-05" db="EMBL/GenBank/DDBJ databases">
        <authorList>
            <consortium name="Genoscope - CEA"/>
            <person name="William W."/>
        </authorList>
    </citation>
    <scope>NUCLEOTIDE SEQUENCE [LARGE SCALE GENOMIC DNA]</scope>
</reference>
<proteinExistence type="predicted"/>
<dbReference type="Proteomes" id="UP001159405">
    <property type="component" value="Unassembled WGS sequence"/>
</dbReference>
<gene>
    <name evidence="1" type="ORF">PLOB_00044048</name>
</gene>
<dbReference type="Pfam" id="PF14388">
    <property type="entry name" value="DUF4419"/>
    <property type="match status" value="1"/>
</dbReference>
<keyword evidence="2" id="KW-1185">Reference proteome</keyword>
<dbReference type="InterPro" id="IPR025533">
    <property type="entry name" value="DUF4419"/>
</dbReference>
<evidence type="ECO:0000313" key="1">
    <source>
        <dbReference type="EMBL" id="CAH3189546.1"/>
    </source>
</evidence>
<name>A0ABN8SF73_9CNID</name>
<evidence type="ECO:0000313" key="2">
    <source>
        <dbReference type="Proteomes" id="UP001159405"/>
    </source>
</evidence>
<sequence length="388" mass="43761">MENSNNKPKSNQIKSKANKTVVRYSTTADGWNMKFVSLASHKMVPSKFEDCFKKDGKQAKQLAIEYKAEKAFSIIADGRKEHETSAPRPTKIVSALGSEEEVYSVGADCGMFAAVCTAYSHHYRLRTSPDDWWFCVIKRVACAIDQNSSKASVRNLFVDHEGKKTIEVQVEDLTIYTVDYNFLFDQITKQLKENLKVPEFVDGVTADFGTTSAVQKIVSQITLMYSVNQYFDCGMMTMCGIPAVEMLGSEEDWMKLSSKLKVLRTLLEPIENDLGLSSKWWDLVQKVFWNLQTTYQGHPDEDWWSHIMSYEEAHQSGMALWGPGDFTSGVVAVPFTIKNPFDVQDTAALVAGMLGFTVHRIPNCDEVSVQPFQGWSLMLSDDSPFCKF</sequence>
<dbReference type="EMBL" id="CALNXK010000733">
    <property type="protein sequence ID" value="CAH3189546.1"/>
    <property type="molecule type" value="Genomic_DNA"/>
</dbReference>
<protein>
    <submittedName>
        <fullName evidence="1">Uncharacterized protein</fullName>
    </submittedName>
</protein>
<dbReference type="PANTHER" id="PTHR31252:SF11">
    <property type="entry name" value="DUF4419 DOMAIN-CONTAINING PROTEIN"/>
    <property type="match status" value="1"/>
</dbReference>
<organism evidence="1 2">
    <name type="scientific">Porites lobata</name>
    <dbReference type="NCBI Taxonomy" id="104759"/>
    <lineage>
        <taxon>Eukaryota</taxon>
        <taxon>Metazoa</taxon>
        <taxon>Cnidaria</taxon>
        <taxon>Anthozoa</taxon>
        <taxon>Hexacorallia</taxon>
        <taxon>Scleractinia</taxon>
        <taxon>Fungiina</taxon>
        <taxon>Poritidae</taxon>
        <taxon>Porites</taxon>
    </lineage>
</organism>
<dbReference type="PANTHER" id="PTHR31252">
    <property type="entry name" value="DUF4419 DOMAIN-CONTAINING PROTEIN"/>
    <property type="match status" value="1"/>
</dbReference>
<comment type="caution">
    <text evidence="1">The sequence shown here is derived from an EMBL/GenBank/DDBJ whole genome shotgun (WGS) entry which is preliminary data.</text>
</comment>